<comment type="caution">
    <text evidence="7">The sequence shown here is derived from an EMBL/GenBank/DDBJ whole genome shotgun (WGS) entry which is preliminary data.</text>
</comment>
<dbReference type="GO" id="GO:0005829">
    <property type="term" value="C:cytosol"/>
    <property type="evidence" value="ECO:0007669"/>
    <property type="project" value="TreeGrafter"/>
</dbReference>
<dbReference type="Pfam" id="PF00515">
    <property type="entry name" value="TPR_1"/>
    <property type="match status" value="1"/>
</dbReference>
<dbReference type="Proteomes" id="UP001159042">
    <property type="component" value="Unassembled WGS sequence"/>
</dbReference>
<dbReference type="GO" id="GO:0006626">
    <property type="term" value="P:protein targeting to mitochondrion"/>
    <property type="evidence" value="ECO:0007669"/>
    <property type="project" value="TreeGrafter"/>
</dbReference>
<keyword evidence="8" id="KW-1185">Reference proteome</keyword>
<dbReference type="InterPro" id="IPR019734">
    <property type="entry name" value="TPR_rpt"/>
</dbReference>
<dbReference type="InterPro" id="IPR011990">
    <property type="entry name" value="TPR-like_helical_dom_sf"/>
</dbReference>
<feature type="compositionally biased region" description="Basic and acidic residues" evidence="6">
    <location>
        <begin position="1"/>
        <end position="17"/>
    </location>
</feature>
<accession>A0AAV8VUR6</accession>
<dbReference type="PANTHER" id="PTHR45984">
    <property type="entry name" value="RNA (RNA) POLYMERASE II ASSOCIATED PROTEIN HOMOLOG"/>
    <property type="match status" value="1"/>
</dbReference>
<dbReference type="Pfam" id="PF13181">
    <property type="entry name" value="TPR_8"/>
    <property type="match status" value="1"/>
</dbReference>
<dbReference type="Gene3D" id="1.25.40.10">
    <property type="entry name" value="Tetratricopeptide repeat domain"/>
    <property type="match status" value="1"/>
</dbReference>
<comment type="subcellular location">
    <subcellularLocation>
        <location evidence="1">Cytoplasm</location>
    </subcellularLocation>
</comment>
<evidence type="ECO:0000256" key="4">
    <source>
        <dbReference type="ARBA" id="ARBA00022803"/>
    </source>
</evidence>
<dbReference type="PROSITE" id="PS50005">
    <property type="entry name" value="TPR"/>
    <property type="match status" value="1"/>
</dbReference>
<organism evidence="7 8">
    <name type="scientific">Exocentrus adspersus</name>
    <dbReference type="NCBI Taxonomy" id="1586481"/>
    <lineage>
        <taxon>Eukaryota</taxon>
        <taxon>Metazoa</taxon>
        <taxon>Ecdysozoa</taxon>
        <taxon>Arthropoda</taxon>
        <taxon>Hexapoda</taxon>
        <taxon>Insecta</taxon>
        <taxon>Pterygota</taxon>
        <taxon>Neoptera</taxon>
        <taxon>Endopterygota</taxon>
        <taxon>Coleoptera</taxon>
        <taxon>Polyphaga</taxon>
        <taxon>Cucujiformia</taxon>
        <taxon>Chrysomeloidea</taxon>
        <taxon>Cerambycidae</taxon>
        <taxon>Lamiinae</taxon>
        <taxon>Acanthocinini</taxon>
        <taxon>Exocentrus</taxon>
    </lineage>
</organism>
<keyword evidence="3" id="KW-0677">Repeat</keyword>
<keyword evidence="2" id="KW-0963">Cytoplasm</keyword>
<sequence length="330" mass="38227">MSTLEDLSKLSEPDESCRPQTQESLLSKYRIPIQHFEYDYIEKCRDGKELEKILQVLASGEEGYFPDLVRVTEERLGKLKPKSRLLRKLLPVLNKNDVDKGELDDICKDLESFVTGISKRNKELEKRKVNSALDCETAVRVYKEPSTDYTAWDKYDPDTEILKMDLAEEVERKGAVQETTKIRKSVSFNRFGTEAEAAFVADREKEKGNEYFKAGDYEEALQCYTNSISSKPSTNNFNNRAVTYIKLKRYEKALKDCDKVLAIERDNLKAHLRKAEALEGLKRYEEARENVEFVIQREPNNGIAQELAERVRRICEGEVKNTRMKIVEIE</sequence>
<dbReference type="AlphaFoldDB" id="A0AAV8VUR6"/>
<gene>
    <name evidence="7" type="ORF">NQ315_005503</name>
</gene>
<keyword evidence="4 5" id="KW-0802">TPR repeat</keyword>
<evidence type="ECO:0000313" key="8">
    <source>
        <dbReference type="Proteomes" id="UP001159042"/>
    </source>
</evidence>
<evidence type="ECO:0000256" key="6">
    <source>
        <dbReference type="SAM" id="MobiDB-lite"/>
    </source>
</evidence>
<evidence type="ECO:0000313" key="7">
    <source>
        <dbReference type="EMBL" id="KAJ8917456.1"/>
    </source>
</evidence>
<evidence type="ECO:0008006" key="9">
    <source>
        <dbReference type="Google" id="ProtNLM"/>
    </source>
</evidence>
<name>A0AAV8VUR6_9CUCU</name>
<feature type="repeat" description="TPR" evidence="5">
    <location>
        <begin position="201"/>
        <end position="234"/>
    </location>
</feature>
<evidence type="ECO:0000256" key="5">
    <source>
        <dbReference type="PROSITE-ProRule" id="PRU00339"/>
    </source>
</evidence>
<dbReference type="GO" id="GO:0005739">
    <property type="term" value="C:mitochondrion"/>
    <property type="evidence" value="ECO:0007669"/>
    <property type="project" value="TreeGrafter"/>
</dbReference>
<evidence type="ECO:0000256" key="2">
    <source>
        <dbReference type="ARBA" id="ARBA00022490"/>
    </source>
</evidence>
<dbReference type="SUPFAM" id="SSF48452">
    <property type="entry name" value="TPR-like"/>
    <property type="match status" value="1"/>
</dbReference>
<feature type="region of interest" description="Disordered" evidence="6">
    <location>
        <begin position="1"/>
        <end position="21"/>
    </location>
</feature>
<proteinExistence type="predicted"/>
<dbReference type="SMART" id="SM00028">
    <property type="entry name" value="TPR"/>
    <property type="match status" value="3"/>
</dbReference>
<dbReference type="GO" id="GO:0031072">
    <property type="term" value="F:heat shock protein binding"/>
    <property type="evidence" value="ECO:0007669"/>
    <property type="project" value="TreeGrafter"/>
</dbReference>
<evidence type="ECO:0000256" key="1">
    <source>
        <dbReference type="ARBA" id="ARBA00004496"/>
    </source>
</evidence>
<dbReference type="EMBL" id="JANEYG010000033">
    <property type="protein sequence ID" value="KAJ8917456.1"/>
    <property type="molecule type" value="Genomic_DNA"/>
</dbReference>
<protein>
    <recommendedName>
        <fullName evidence="9">Sperm-associated antigen 1</fullName>
    </recommendedName>
</protein>
<reference evidence="7 8" key="1">
    <citation type="journal article" date="2023" name="Insect Mol. Biol.">
        <title>Genome sequencing provides insights into the evolution of gene families encoding plant cell wall-degrading enzymes in longhorned beetles.</title>
        <authorList>
            <person name="Shin N.R."/>
            <person name="Okamura Y."/>
            <person name="Kirsch R."/>
            <person name="Pauchet Y."/>
        </authorList>
    </citation>
    <scope>NUCLEOTIDE SEQUENCE [LARGE SCALE GENOMIC DNA]</scope>
    <source>
        <strain evidence="7">EAD_L_NR</strain>
    </source>
</reference>
<dbReference type="InterPro" id="IPR051982">
    <property type="entry name" value="CiliaryAsmbly_MitoImport"/>
</dbReference>
<evidence type="ECO:0000256" key="3">
    <source>
        <dbReference type="ARBA" id="ARBA00022737"/>
    </source>
</evidence>
<dbReference type="PANTHER" id="PTHR45984:SF1">
    <property type="entry name" value="SPAG1 AXONEMAL DYNEIN ASSEMBLY FACTOR"/>
    <property type="match status" value="1"/>
</dbReference>